<gene>
    <name evidence="3" type="ORF">BKA08_001277</name>
</gene>
<protein>
    <submittedName>
        <fullName evidence="3">Uncharacterized protein YlxW (UPF0749 family)</fullName>
    </submittedName>
</protein>
<evidence type="ECO:0000256" key="1">
    <source>
        <dbReference type="ARBA" id="ARBA00009108"/>
    </source>
</evidence>
<name>A0A7Y9JRS6_9ACTN</name>
<comment type="caution">
    <text evidence="3">The sequence shown here is derived from an EMBL/GenBank/DDBJ whole genome shotgun (WGS) entry which is preliminary data.</text>
</comment>
<evidence type="ECO:0000313" key="3">
    <source>
        <dbReference type="EMBL" id="NYD57039.1"/>
    </source>
</evidence>
<organism evidence="3 4">
    <name type="scientific">Nocardioides marinisabuli</name>
    <dbReference type="NCBI Taxonomy" id="419476"/>
    <lineage>
        <taxon>Bacteria</taxon>
        <taxon>Bacillati</taxon>
        <taxon>Actinomycetota</taxon>
        <taxon>Actinomycetes</taxon>
        <taxon>Propionibacteriales</taxon>
        <taxon>Nocardioidaceae</taxon>
        <taxon>Nocardioides</taxon>
    </lineage>
</organism>
<keyword evidence="4" id="KW-1185">Reference proteome</keyword>
<accession>A0A7Y9JRS6</accession>
<dbReference type="Gene3D" id="3.30.70.1880">
    <property type="entry name" value="Protein of unknown function DUF881"/>
    <property type="match status" value="1"/>
</dbReference>
<dbReference type="AlphaFoldDB" id="A0A7Y9JRS6"/>
<comment type="similarity">
    <text evidence="1">Belongs to the UPF0749 family.</text>
</comment>
<dbReference type="Pfam" id="PF05949">
    <property type="entry name" value="DUF881"/>
    <property type="match status" value="1"/>
</dbReference>
<sequence>MTTGSHARPDPGPGPRGWWARVRARAGVVAGGSPDARRPGGWRVLTPTVALLCGSLFTVSAISSDGTDLRPGITDLVSLVSSEAEQYEQLRSRVESLTEEVNDLTSSLADRDVARVQGRIADYADPAGLVPVEGEGMTVTLTDSPLGKDDTDQPERFLVVHQQDIQAVVNAMWRAGAEAVTIQGQRLVSTTGIKCEGPSVTLHGVPYPPPYVISGIGDPDELRASIDADRYLSLYRQQAEQDDILIGWDAEADESIEAPAYSGLLDLSYAEPIT</sequence>
<dbReference type="InterPro" id="IPR010273">
    <property type="entry name" value="DUF881"/>
</dbReference>
<dbReference type="GO" id="GO:0005886">
    <property type="term" value="C:plasma membrane"/>
    <property type="evidence" value="ECO:0007669"/>
    <property type="project" value="TreeGrafter"/>
</dbReference>
<keyword evidence="2" id="KW-0175">Coiled coil</keyword>
<dbReference type="Proteomes" id="UP000516957">
    <property type="component" value="Unassembled WGS sequence"/>
</dbReference>
<evidence type="ECO:0000313" key="4">
    <source>
        <dbReference type="Proteomes" id="UP000516957"/>
    </source>
</evidence>
<reference evidence="3 4" key="1">
    <citation type="submission" date="2020-07" db="EMBL/GenBank/DDBJ databases">
        <title>Sequencing the genomes of 1000 actinobacteria strains.</title>
        <authorList>
            <person name="Klenk H.-P."/>
        </authorList>
    </citation>
    <scope>NUCLEOTIDE SEQUENCE [LARGE SCALE GENOMIC DNA]</scope>
    <source>
        <strain evidence="3 4">DSM 18965</strain>
    </source>
</reference>
<feature type="coiled-coil region" evidence="2">
    <location>
        <begin position="80"/>
        <end position="107"/>
    </location>
</feature>
<evidence type="ECO:0000256" key="2">
    <source>
        <dbReference type="SAM" id="Coils"/>
    </source>
</evidence>
<dbReference type="PANTHER" id="PTHR37313:SF4">
    <property type="entry name" value="CONSERVED MEMBRANE PROTEIN-RELATED"/>
    <property type="match status" value="1"/>
</dbReference>
<dbReference type="PANTHER" id="PTHR37313">
    <property type="entry name" value="UPF0749 PROTEIN RV1825"/>
    <property type="match status" value="1"/>
</dbReference>
<dbReference type="RefSeq" id="WP_218876249.1">
    <property type="nucleotide sequence ID" value="NZ_CP059163.1"/>
</dbReference>
<proteinExistence type="inferred from homology"/>
<dbReference type="EMBL" id="JACCBE010000001">
    <property type="protein sequence ID" value="NYD57039.1"/>
    <property type="molecule type" value="Genomic_DNA"/>
</dbReference>